<accession>A0A261U0A8</accession>
<dbReference type="InterPro" id="IPR006311">
    <property type="entry name" value="TAT_signal"/>
</dbReference>
<evidence type="ECO:0008006" key="4">
    <source>
        <dbReference type="Google" id="ProtNLM"/>
    </source>
</evidence>
<dbReference type="InterPro" id="IPR042100">
    <property type="entry name" value="Bug_dom1"/>
</dbReference>
<comment type="caution">
    <text evidence="2">The sequence shown here is derived from an EMBL/GenBank/DDBJ whole genome shotgun (WGS) entry which is preliminary data.</text>
</comment>
<dbReference type="Proteomes" id="UP000216885">
    <property type="component" value="Unassembled WGS sequence"/>
</dbReference>
<dbReference type="Pfam" id="PF03401">
    <property type="entry name" value="TctC"/>
    <property type="match status" value="1"/>
</dbReference>
<sequence length="337" mass="36431">MTSSTPPSATRRRLLLGTGALALTSVLDIRKTALAQTASDAYPVRPITFIVPWPAGSVSDNTMRVLAKAAGDALGQPLVVENRPGASGMLGLKQMISAPPDGYTIGQVPLSVTRFSQLGTIKIDALKDIDYIARAAGLAFGIVVRSDSPYRDLKSLMEYARANPGKLTYGSPGVGNQTHIGMEVLLQDEKIDMVHVPYKGGNEAIQALMGGHVDLVADSSTWAPLVLDGRLRLLSTWGETRLKRFPDTPTLQELGYKLVMSAPGGVGAPAGLPSVIQERLRTAFRTATLSPQFQAALDQYDMTVMYQDAPEYRAYIEDSYRNETNVIAQLNLREILK</sequence>
<dbReference type="PANTHER" id="PTHR42928">
    <property type="entry name" value="TRICARBOXYLATE-BINDING PROTEIN"/>
    <property type="match status" value="1"/>
</dbReference>
<comment type="similarity">
    <text evidence="1">Belongs to the UPF0065 (bug) family.</text>
</comment>
<gene>
    <name evidence="2" type="ORF">CAL20_17005</name>
</gene>
<dbReference type="InterPro" id="IPR005064">
    <property type="entry name" value="BUG"/>
</dbReference>
<dbReference type="PROSITE" id="PS51318">
    <property type="entry name" value="TAT"/>
    <property type="match status" value="1"/>
</dbReference>
<dbReference type="SUPFAM" id="SSF53850">
    <property type="entry name" value="Periplasmic binding protein-like II"/>
    <property type="match status" value="1"/>
</dbReference>
<evidence type="ECO:0000313" key="2">
    <source>
        <dbReference type="EMBL" id="OZI54670.1"/>
    </source>
</evidence>
<keyword evidence="3" id="KW-1185">Reference proteome</keyword>
<dbReference type="OrthoDB" id="8678477at2"/>
<reference evidence="2 3" key="1">
    <citation type="submission" date="2017-05" db="EMBL/GenBank/DDBJ databases">
        <title>Complete and WGS of Bordetella genogroups.</title>
        <authorList>
            <person name="Spilker T."/>
            <person name="LiPuma J."/>
        </authorList>
    </citation>
    <scope>NUCLEOTIDE SEQUENCE [LARGE SCALE GENOMIC DNA]</scope>
    <source>
        <strain evidence="2 3">AU9919</strain>
    </source>
</reference>
<evidence type="ECO:0000256" key="1">
    <source>
        <dbReference type="ARBA" id="ARBA00006987"/>
    </source>
</evidence>
<dbReference type="PIRSF" id="PIRSF017082">
    <property type="entry name" value="YflP"/>
    <property type="match status" value="1"/>
</dbReference>
<dbReference type="Gene3D" id="3.40.190.10">
    <property type="entry name" value="Periplasmic binding protein-like II"/>
    <property type="match status" value="1"/>
</dbReference>
<evidence type="ECO:0000313" key="3">
    <source>
        <dbReference type="Proteomes" id="UP000216885"/>
    </source>
</evidence>
<organism evidence="2 3">
    <name type="scientific">Bordetella genomosp. 4</name>
    <dbReference type="NCBI Taxonomy" id="463044"/>
    <lineage>
        <taxon>Bacteria</taxon>
        <taxon>Pseudomonadati</taxon>
        <taxon>Pseudomonadota</taxon>
        <taxon>Betaproteobacteria</taxon>
        <taxon>Burkholderiales</taxon>
        <taxon>Alcaligenaceae</taxon>
        <taxon>Bordetella</taxon>
    </lineage>
</organism>
<dbReference type="AlphaFoldDB" id="A0A261U0A8"/>
<dbReference type="PANTHER" id="PTHR42928:SF5">
    <property type="entry name" value="BLR1237 PROTEIN"/>
    <property type="match status" value="1"/>
</dbReference>
<protein>
    <recommendedName>
        <fullName evidence="4">Tripartite tricarboxylate transporter substrate binding protein</fullName>
    </recommendedName>
</protein>
<dbReference type="RefSeq" id="WP_094820671.1">
    <property type="nucleotide sequence ID" value="NZ_NEVO01000005.1"/>
</dbReference>
<dbReference type="EMBL" id="NEVQ01000016">
    <property type="protein sequence ID" value="OZI54670.1"/>
    <property type="molecule type" value="Genomic_DNA"/>
</dbReference>
<dbReference type="Gene3D" id="3.40.190.150">
    <property type="entry name" value="Bordetella uptake gene, domain 1"/>
    <property type="match status" value="1"/>
</dbReference>
<name>A0A261U0A8_9BORD</name>
<dbReference type="CDD" id="cd07012">
    <property type="entry name" value="PBP2_Bug_TTT"/>
    <property type="match status" value="1"/>
</dbReference>
<proteinExistence type="inferred from homology"/>